<keyword evidence="2" id="KW-0805">Transcription regulation</keyword>
<keyword evidence="3" id="KW-0238">DNA-binding</keyword>
<dbReference type="Pfam" id="PF12833">
    <property type="entry name" value="HTH_18"/>
    <property type="match status" value="1"/>
</dbReference>
<comment type="function">
    <text evidence="6">Regulatory protein of the TOL plasmid xyl operons. XylS activates the xylXYZLTEGFJQKIH operon required for the degradation of toluene, m-xylene and p-xylene.</text>
</comment>
<dbReference type="GO" id="GO:0003700">
    <property type="term" value="F:DNA-binding transcription factor activity"/>
    <property type="evidence" value="ECO:0007669"/>
    <property type="project" value="InterPro"/>
</dbReference>
<evidence type="ECO:0000313" key="9">
    <source>
        <dbReference type="Proteomes" id="UP000037931"/>
    </source>
</evidence>
<dbReference type="InterPro" id="IPR018060">
    <property type="entry name" value="HTH_AraC"/>
</dbReference>
<dbReference type="SUPFAM" id="SSF46689">
    <property type="entry name" value="Homeodomain-like"/>
    <property type="match status" value="2"/>
</dbReference>
<dbReference type="RefSeq" id="WP_241494477.1">
    <property type="nucleotide sequence ID" value="NZ_JSYZ01000026.1"/>
</dbReference>
<dbReference type="STRING" id="50340.PF66_05802"/>
<dbReference type="InterPro" id="IPR050204">
    <property type="entry name" value="AraC_XylS_family_regulators"/>
</dbReference>
<accession>A0A0M9GCW7</accession>
<dbReference type="InterPro" id="IPR009057">
    <property type="entry name" value="Homeodomain-like_sf"/>
</dbReference>
<gene>
    <name evidence="8" type="ORF">PF66_05802</name>
</gene>
<evidence type="ECO:0000259" key="7">
    <source>
        <dbReference type="PROSITE" id="PS01124"/>
    </source>
</evidence>
<keyword evidence="4" id="KW-0010">Activator</keyword>
<dbReference type="PROSITE" id="PS00041">
    <property type="entry name" value="HTH_ARAC_FAMILY_1"/>
    <property type="match status" value="1"/>
</dbReference>
<dbReference type="PROSITE" id="PS01124">
    <property type="entry name" value="HTH_ARAC_FAMILY_2"/>
    <property type="match status" value="1"/>
</dbReference>
<dbReference type="PANTHER" id="PTHR46796:SF6">
    <property type="entry name" value="ARAC SUBFAMILY"/>
    <property type="match status" value="1"/>
</dbReference>
<dbReference type="Gene3D" id="1.10.10.60">
    <property type="entry name" value="Homeodomain-like"/>
    <property type="match status" value="1"/>
</dbReference>
<keyword evidence="5" id="KW-0804">Transcription</keyword>
<evidence type="ECO:0000256" key="2">
    <source>
        <dbReference type="ARBA" id="ARBA00023015"/>
    </source>
</evidence>
<dbReference type="GO" id="GO:0009893">
    <property type="term" value="P:positive regulation of metabolic process"/>
    <property type="evidence" value="ECO:0007669"/>
    <property type="project" value="UniProtKB-ARBA"/>
</dbReference>
<dbReference type="EMBL" id="JSYZ01000026">
    <property type="protein sequence ID" value="KPA87844.1"/>
    <property type="molecule type" value="Genomic_DNA"/>
</dbReference>
<evidence type="ECO:0000256" key="6">
    <source>
        <dbReference type="ARBA" id="ARBA00037345"/>
    </source>
</evidence>
<sequence>MGNPVFTFSTQALPPRSRFEAWREEVNAIFDINIGKTESSGFNYRLTTSFLGEILMGCGVWEGECAPVHYGVKRPLQMIRRDGLDHYYLCLSLSHSIHGSAGRTTLAAGRSQIYVLDLARELDSVIAAGDTIILTIPRDVLSARLGAKDLHGLVLKGALGDLLADHMRALQHRLSCLQHDDIPYVQEATLAMVAAALAPSAANLTDAEGPIDHTLLHRARQLIEQHLHRPDLSPAFVAGQLGLSRARLYRLFAQESGVSAYIQLRRLNKAREHLQSDLGNQQRISSLGFQFGFKSDAHFSRSFKAVFGYSPTQAREQAAAGRLRHEEKSNRAHTGFSLQKILDQMQAD</sequence>
<evidence type="ECO:0000256" key="1">
    <source>
        <dbReference type="ARBA" id="ARBA00004496"/>
    </source>
</evidence>
<evidence type="ECO:0000256" key="3">
    <source>
        <dbReference type="ARBA" id="ARBA00023125"/>
    </source>
</evidence>
<dbReference type="SMART" id="SM00342">
    <property type="entry name" value="HTH_ARAC"/>
    <property type="match status" value="1"/>
</dbReference>
<dbReference type="PATRIC" id="fig|50340.43.peg.3514"/>
<proteinExistence type="predicted"/>
<organism evidence="8 9">
    <name type="scientific">Pseudomonas asplenii</name>
    <dbReference type="NCBI Taxonomy" id="53407"/>
    <lineage>
        <taxon>Bacteria</taxon>
        <taxon>Pseudomonadati</taxon>
        <taxon>Pseudomonadota</taxon>
        <taxon>Gammaproteobacteria</taxon>
        <taxon>Pseudomonadales</taxon>
        <taxon>Pseudomonadaceae</taxon>
        <taxon>Pseudomonas</taxon>
    </lineage>
</organism>
<name>A0A0M9GCW7_9PSED</name>
<dbReference type="Proteomes" id="UP000037931">
    <property type="component" value="Unassembled WGS sequence"/>
</dbReference>
<dbReference type="PANTHER" id="PTHR46796">
    <property type="entry name" value="HTH-TYPE TRANSCRIPTIONAL ACTIVATOR RHAS-RELATED"/>
    <property type="match status" value="1"/>
</dbReference>
<dbReference type="GO" id="GO:0005737">
    <property type="term" value="C:cytoplasm"/>
    <property type="evidence" value="ECO:0007669"/>
    <property type="project" value="UniProtKB-SubCell"/>
</dbReference>
<protein>
    <submittedName>
        <fullName evidence="8">Transcriptional regulator, AraC family</fullName>
    </submittedName>
</protein>
<feature type="domain" description="HTH araC/xylS-type" evidence="7">
    <location>
        <begin position="217"/>
        <end position="317"/>
    </location>
</feature>
<comment type="caution">
    <text evidence="8">The sequence shown here is derived from an EMBL/GenBank/DDBJ whole genome shotgun (WGS) entry which is preliminary data.</text>
</comment>
<evidence type="ECO:0000256" key="5">
    <source>
        <dbReference type="ARBA" id="ARBA00023163"/>
    </source>
</evidence>
<dbReference type="GO" id="GO:0043565">
    <property type="term" value="F:sequence-specific DNA binding"/>
    <property type="evidence" value="ECO:0007669"/>
    <property type="project" value="InterPro"/>
</dbReference>
<evidence type="ECO:0000256" key="4">
    <source>
        <dbReference type="ARBA" id="ARBA00023159"/>
    </source>
</evidence>
<comment type="subcellular location">
    <subcellularLocation>
        <location evidence="1">Cytoplasm</location>
    </subcellularLocation>
</comment>
<keyword evidence="9" id="KW-1185">Reference proteome</keyword>
<dbReference type="InterPro" id="IPR018062">
    <property type="entry name" value="HTH_AraC-typ_CS"/>
</dbReference>
<dbReference type="AlphaFoldDB" id="A0A0M9GCW7"/>
<reference evidence="8 9" key="1">
    <citation type="journal article" date="2015" name="PLoS ONE">
        <title>Rice-Infecting Pseudomonas Genomes Are Highly Accessorized and Harbor Multiple Putative Virulence Mechanisms to Cause Sheath Brown Rot.</title>
        <authorList>
            <person name="Quibod I.L."/>
            <person name="Grande G."/>
            <person name="Oreiro E.G."/>
            <person name="Borja F.N."/>
            <person name="Dossa G.S."/>
            <person name="Mauleon R."/>
            <person name="Cruz C.V."/>
            <person name="Oliva R."/>
        </authorList>
    </citation>
    <scope>NUCLEOTIDE SEQUENCE [LARGE SCALE GENOMIC DNA]</scope>
    <source>
        <strain evidence="8 9">IRRI 6609</strain>
    </source>
</reference>
<evidence type="ECO:0000313" key="8">
    <source>
        <dbReference type="EMBL" id="KPA87844.1"/>
    </source>
</evidence>